<dbReference type="Proteomes" id="UP001515500">
    <property type="component" value="Chromosome 14"/>
</dbReference>
<evidence type="ECO:0000256" key="4">
    <source>
        <dbReference type="ARBA" id="ARBA00022833"/>
    </source>
</evidence>
<feature type="compositionally biased region" description="Basic and acidic residues" evidence="7">
    <location>
        <begin position="306"/>
        <end position="321"/>
    </location>
</feature>
<feature type="compositionally biased region" description="Basic and acidic residues" evidence="7">
    <location>
        <begin position="434"/>
        <end position="452"/>
    </location>
</feature>
<dbReference type="GO" id="GO:0003677">
    <property type="term" value="F:DNA binding"/>
    <property type="evidence" value="ECO:0007669"/>
    <property type="project" value="UniProtKB-KW"/>
</dbReference>
<keyword evidence="5" id="KW-0238">DNA-binding</keyword>
<feature type="domain" description="C3H1-type" evidence="8">
    <location>
        <begin position="18"/>
        <end position="47"/>
    </location>
</feature>
<feature type="domain" description="C3H1-type" evidence="8">
    <location>
        <begin position="112"/>
        <end position="139"/>
    </location>
</feature>
<gene>
    <name evidence="10" type="primary">LOC120275783</name>
</gene>
<feature type="zinc finger region" description="C3H1-type" evidence="6">
    <location>
        <begin position="112"/>
        <end position="139"/>
    </location>
</feature>
<protein>
    <submittedName>
        <fullName evidence="10">Zinc finger CCCH domain-containing protein 19-like</fullName>
    </submittedName>
</protein>
<dbReference type="InterPro" id="IPR041686">
    <property type="entry name" value="Znf-CCCH_3"/>
</dbReference>
<dbReference type="Pfam" id="PF15663">
    <property type="entry name" value="zf-CCCH_3"/>
    <property type="match status" value="1"/>
</dbReference>
<keyword evidence="2" id="KW-0677">Repeat</keyword>
<dbReference type="RefSeq" id="XP_039138415.1">
    <property type="nucleotide sequence ID" value="XM_039282481.1"/>
</dbReference>
<evidence type="ECO:0000259" key="8">
    <source>
        <dbReference type="PROSITE" id="PS50103"/>
    </source>
</evidence>
<keyword evidence="9" id="KW-1185">Reference proteome</keyword>
<feature type="region of interest" description="Disordered" evidence="7">
    <location>
        <begin position="206"/>
        <end position="254"/>
    </location>
</feature>
<feature type="region of interest" description="Disordered" evidence="7">
    <location>
        <begin position="306"/>
        <end position="340"/>
    </location>
</feature>
<feature type="compositionally biased region" description="Acidic residues" evidence="7">
    <location>
        <begin position="657"/>
        <end position="666"/>
    </location>
</feature>
<keyword evidence="3 6" id="KW-0863">Zinc-finger</keyword>
<dbReference type="PROSITE" id="PS50103">
    <property type="entry name" value="ZF_C3H1"/>
    <property type="match status" value="3"/>
</dbReference>
<keyword evidence="1 6" id="KW-0479">Metal-binding</keyword>
<dbReference type="FunFam" id="4.10.1000.10:FF:000021">
    <property type="entry name" value="Zinc finger CCCH domain-containing protein 17"/>
    <property type="match status" value="1"/>
</dbReference>
<dbReference type="GeneID" id="120275783"/>
<evidence type="ECO:0000256" key="3">
    <source>
        <dbReference type="ARBA" id="ARBA00022771"/>
    </source>
</evidence>
<dbReference type="InterPro" id="IPR000571">
    <property type="entry name" value="Znf_CCCH"/>
</dbReference>
<dbReference type="Gene3D" id="4.10.1000.10">
    <property type="entry name" value="Zinc finger, CCCH-type"/>
    <property type="match status" value="2"/>
</dbReference>
<feature type="compositionally biased region" description="Polar residues" evidence="7">
    <location>
        <begin position="575"/>
        <end position="591"/>
    </location>
</feature>
<reference evidence="10" key="1">
    <citation type="submission" date="2025-08" db="UniProtKB">
        <authorList>
            <consortium name="RefSeq"/>
        </authorList>
    </citation>
    <scope>IDENTIFICATION</scope>
</reference>
<feature type="compositionally biased region" description="Basic and acidic residues" evidence="7">
    <location>
        <begin position="647"/>
        <end position="656"/>
    </location>
</feature>
<evidence type="ECO:0000256" key="6">
    <source>
        <dbReference type="PROSITE-ProRule" id="PRU00723"/>
    </source>
</evidence>
<feature type="compositionally biased region" description="Acidic residues" evidence="7">
    <location>
        <begin position="595"/>
        <end position="633"/>
    </location>
</feature>
<dbReference type="SUPFAM" id="SSF90229">
    <property type="entry name" value="CCCH zinc finger"/>
    <property type="match status" value="1"/>
</dbReference>
<dbReference type="GO" id="GO:0003729">
    <property type="term" value="F:mRNA binding"/>
    <property type="evidence" value="ECO:0007669"/>
    <property type="project" value="TreeGrafter"/>
</dbReference>
<feature type="compositionally biased region" description="Polar residues" evidence="7">
    <location>
        <begin position="245"/>
        <end position="254"/>
    </location>
</feature>
<organism evidence="9 10">
    <name type="scientific">Dioscorea cayennensis subsp. rotundata</name>
    <name type="common">White Guinea yam</name>
    <name type="synonym">Dioscorea rotundata</name>
    <dbReference type="NCBI Taxonomy" id="55577"/>
    <lineage>
        <taxon>Eukaryota</taxon>
        <taxon>Viridiplantae</taxon>
        <taxon>Streptophyta</taxon>
        <taxon>Embryophyta</taxon>
        <taxon>Tracheophyta</taxon>
        <taxon>Spermatophyta</taxon>
        <taxon>Magnoliopsida</taxon>
        <taxon>Liliopsida</taxon>
        <taxon>Dioscoreales</taxon>
        <taxon>Dioscoreaceae</taxon>
        <taxon>Dioscorea</taxon>
    </lineage>
</organism>
<feature type="region of interest" description="Disordered" evidence="7">
    <location>
        <begin position="532"/>
        <end position="551"/>
    </location>
</feature>
<proteinExistence type="predicted"/>
<evidence type="ECO:0000256" key="5">
    <source>
        <dbReference type="ARBA" id="ARBA00023125"/>
    </source>
</evidence>
<dbReference type="AlphaFoldDB" id="A0AB40CF14"/>
<dbReference type="InterPro" id="IPR036855">
    <property type="entry name" value="Znf_CCCH_sf"/>
</dbReference>
<evidence type="ECO:0000313" key="10">
    <source>
        <dbReference type="RefSeq" id="XP_039138415.1"/>
    </source>
</evidence>
<evidence type="ECO:0000256" key="1">
    <source>
        <dbReference type="ARBA" id="ARBA00022723"/>
    </source>
</evidence>
<feature type="zinc finger region" description="C3H1-type" evidence="6">
    <location>
        <begin position="49"/>
        <end position="75"/>
    </location>
</feature>
<sequence length="708" mass="78848">MDVTAAAGKPLTAEEEALRRSTDCIYFLASPVTCKKGVECEFRHSDGARLNPRDCWYWLNGSCLNSKCSFRHPPLDGLYGNPGTPGPAAPALQSAAASTQGPAPTTATYNVNKQNVPCYYFQKGLCLKGDWCPFTHGPKPTDISTMQQVAKVSTSTNDPSRTLQALRGSPLKEWTAQQNVSKINVDMPAEGLRLSTNRVARAETAVNNGQAGLKHLPYQPPKGVHPRPQQTKGPLSGGVDLQRPPNRQSQPGTEQLQIYRKADDQLLGGLSGSDALADEANHGRPLLQSRRNLVHTDDLDYQHQDCESDQSHRLSDCDRNEQVSNQFGRGKRSSAEMFVGQRSCVREGKLPLRSGSSDEVDGSDLRLRLMKQRRLNGSSSGLHPDRRGETSRRNDCNAEERNQRRDSQRDRQDNHQEGSIRNRLQGRISASRRLSPDRPADIQPERESDWRRSQGRVSPGRPMSHRGRLSERIKWKPDEVRSADIWSSGGKSILIEDAEQLNFAGPKSLAELKGLKDAESCLSSGEHKGRVLKKQVGHQEPEASFSFEGPKPLSTILKQKRGVASTISRDEEGDNNVNPALSLSVLSNMQSIPLDLDDEEEEGQIRAEDEELPNDQDSCREEEEEEEEEDIADMVDSVVVDNMENQIPRKSEHKDEEESEFEPVDAGDSKQEDEGENTTFQDDIEDVHEDDDEEDEDDFARKVGLLFS</sequence>
<feature type="zinc finger region" description="C3H1-type" evidence="6">
    <location>
        <begin position="18"/>
        <end position="47"/>
    </location>
</feature>
<feature type="region of interest" description="Disordered" evidence="7">
    <location>
        <begin position="371"/>
        <end position="470"/>
    </location>
</feature>
<dbReference type="SMART" id="SM00356">
    <property type="entry name" value="ZnF_C3H1"/>
    <property type="match status" value="3"/>
</dbReference>
<evidence type="ECO:0000313" key="9">
    <source>
        <dbReference type="Proteomes" id="UP001515500"/>
    </source>
</evidence>
<dbReference type="PANTHER" id="PTHR15725:SF14">
    <property type="entry name" value="ZINC FINGER CCCH DOMAIN-CONTAINING PROTEIN 11A"/>
    <property type="match status" value="1"/>
</dbReference>
<evidence type="ECO:0000256" key="2">
    <source>
        <dbReference type="ARBA" id="ARBA00022737"/>
    </source>
</evidence>
<feature type="region of interest" description="Disordered" evidence="7">
    <location>
        <begin position="562"/>
        <end position="708"/>
    </location>
</feature>
<feature type="domain" description="C3H1-type" evidence="8">
    <location>
        <begin position="49"/>
        <end position="75"/>
    </location>
</feature>
<dbReference type="PANTHER" id="PTHR15725">
    <property type="entry name" value="ZN-FINGER, C-X8-C-X5-C-X3-H TYPE-CONTAINING"/>
    <property type="match status" value="1"/>
</dbReference>
<dbReference type="GO" id="GO:0008270">
    <property type="term" value="F:zinc ion binding"/>
    <property type="evidence" value="ECO:0007669"/>
    <property type="project" value="UniProtKB-KW"/>
</dbReference>
<evidence type="ECO:0000256" key="7">
    <source>
        <dbReference type="SAM" id="MobiDB-lite"/>
    </source>
</evidence>
<feature type="compositionally biased region" description="Acidic residues" evidence="7">
    <location>
        <begin position="673"/>
        <end position="698"/>
    </location>
</feature>
<dbReference type="Pfam" id="PF14608">
    <property type="entry name" value="zf-CCCH_2"/>
    <property type="match status" value="1"/>
</dbReference>
<feature type="compositionally biased region" description="Basic and acidic residues" evidence="7">
    <location>
        <begin position="383"/>
        <end position="420"/>
    </location>
</feature>
<accession>A0AB40CF14</accession>
<keyword evidence="4 6" id="KW-0862">Zinc</keyword>
<name>A0AB40CF14_DIOCR</name>